<sequence>MEKVNNDLSEGSYYLPHHQVYKPETLKIPRHILTESYERTVIVGYADASEAAFGAVVYMKTIMEDGTAVNKLIANRLKPAFIIPPECSSIPPAKQEASSTTECTKTLPAKASIVVPARQTTRTGRQVRPPRRYVHFQ</sequence>
<dbReference type="Pfam" id="PF05380">
    <property type="entry name" value="Peptidase_A17"/>
    <property type="match status" value="1"/>
</dbReference>
<organism evidence="1 2">
    <name type="scientific">Argiope bruennichi</name>
    <name type="common">Wasp spider</name>
    <name type="synonym">Aranea bruennichi</name>
    <dbReference type="NCBI Taxonomy" id="94029"/>
    <lineage>
        <taxon>Eukaryota</taxon>
        <taxon>Metazoa</taxon>
        <taxon>Ecdysozoa</taxon>
        <taxon>Arthropoda</taxon>
        <taxon>Chelicerata</taxon>
        <taxon>Arachnida</taxon>
        <taxon>Araneae</taxon>
        <taxon>Araneomorphae</taxon>
        <taxon>Entelegynae</taxon>
        <taxon>Araneoidea</taxon>
        <taxon>Araneidae</taxon>
        <taxon>Argiope</taxon>
    </lineage>
</organism>
<accession>A0A8T0FAH4</accession>
<reference evidence="1" key="1">
    <citation type="journal article" date="2020" name="bioRxiv">
        <title>Chromosome-level reference genome of the European wasp spider Argiope bruennichi: a resource for studies on range expansion and evolutionary adaptation.</title>
        <authorList>
            <person name="Sheffer M.M."/>
            <person name="Hoppe A."/>
            <person name="Krehenwinkel H."/>
            <person name="Uhl G."/>
            <person name="Kuss A.W."/>
            <person name="Jensen L."/>
            <person name="Jensen C."/>
            <person name="Gillespie R.G."/>
            <person name="Hoff K.J."/>
            <person name="Prost S."/>
        </authorList>
    </citation>
    <scope>NUCLEOTIDE SEQUENCE</scope>
</reference>
<protein>
    <submittedName>
        <fullName evidence="1">Uncharacterized protein</fullName>
    </submittedName>
</protein>
<name>A0A8T0FAH4_ARGBR</name>
<evidence type="ECO:0000313" key="2">
    <source>
        <dbReference type="Proteomes" id="UP000807504"/>
    </source>
</evidence>
<comment type="caution">
    <text evidence="1">The sequence shown here is derived from an EMBL/GenBank/DDBJ whole genome shotgun (WGS) entry which is preliminary data.</text>
</comment>
<dbReference type="Proteomes" id="UP000807504">
    <property type="component" value="Unassembled WGS sequence"/>
</dbReference>
<dbReference type="EMBL" id="JABXBU010000030">
    <property type="protein sequence ID" value="KAF8785963.1"/>
    <property type="molecule type" value="Genomic_DNA"/>
</dbReference>
<keyword evidence="2" id="KW-1185">Reference proteome</keyword>
<dbReference type="InterPro" id="IPR008042">
    <property type="entry name" value="Retrotrans_Pao"/>
</dbReference>
<reference evidence="1" key="2">
    <citation type="submission" date="2020-06" db="EMBL/GenBank/DDBJ databases">
        <authorList>
            <person name="Sheffer M."/>
        </authorList>
    </citation>
    <scope>NUCLEOTIDE SEQUENCE</scope>
</reference>
<gene>
    <name evidence="1" type="ORF">HNY73_011444</name>
</gene>
<proteinExistence type="predicted"/>
<dbReference type="AlphaFoldDB" id="A0A8T0FAH4"/>
<evidence type="ECO:0000313" key="1">
    <source>
        <dbReference type="EMBL" id="KAF8785963.1"/>
    </source>
</evidence>